<feature type="domain" description="VanZ-like" evidence="2">
    <location>
        <begin position="22"/>
        <end position="139"/>
    </location>
</feature>
<proteinExistence type="predicted"/>
<dbReference type="InterPro" id="IPR006976">
    <property type="entry name" value="VanZ-like"/>
</dbReference>
<feature type="transmembrane region" description="Helical" evidence="1">
    <location>
        <begin position="12"/>
        <end position="33"/>
    </location>
</feature>
<feature type="transmembrane region" description="Helical" evidence="1">
    <location>
        <begin position="124"/>
        <end position="147"/>
    </location>
</feature>
<protein>
    <submittedName>
        <fullName evidence="3">Glycopeptide antibiotics resistance protein</fullName>
    </submittedName>
</protein>
<dbReference type="Pfam" id="PF04892">
    <property type="entry name" value="VanZ"/>
    <property type="match status" value="1"/>
</dbReference>
<keyword evidence="1" id="KW-0812">Transmembrane</keyword>
<dbReference type="AlphaFoldDB" id="A0A7W8ZYG6"/>
<reference evidence="3 4" key="1">
    <citation type="submission" date="2020-08" db="EMBL/GenBank/DDBJ databases">
        <title>Sequencing the genomes of 1000 actinobacteria strains.</title>
        <authorList>
            <person name="Klenk H.-P."/>
        </authorList>
    </citation>
    <scope>NUCLEOTIDE SEQUENCE [LARGE SCALE GENOMIC DNA]</scope>
    <source>
        <strain evidence="3 4">DSM 21065</strain>
    </source>
</reference>
<evidence type="ECO:0000313" key="4">
    <source>
        <dbReference type="Proteomes" id="UP000561726"/>
    </source>
</evidence>
<dbReference type="RefSeq" id="WP_052542512.1">
    <property type="nucleotide sequence ID" value="NZ_JACHBQ010000001.1"/>
</dbReference>
<keyword evidence="1" id="KW-1133">Transmembrane helix</keyword>
<accession>A0A7W8ZYG6</accession>
<dbReference type="Proteomes" id="UP000561726">
    <property type="component" value="Unassembled WGS sequence"/>
</dbReference>
<dbReference type="EMBL" id="JACHBQ010000001">
    <property type="protein sequence ID" value="MBB5642317.1"/>
    <property type="molecule type" value="Genomic_DNA"/>
</dbReference>
<sequence>MNAIRVRRHAALHRAAILLSIGYLVTLALIAFWPTPVDRGGHDSLVSLLGWLQRHGAPGWLSYTFVEFSANVALFVPIGLLGVILLGARRWWLAILAGFLASFSIELGQLLFLPARFATVNDVIANSLGAGIGTVGALLLIGVLHVLPTRDSLPPVTRKVPVR</sequence>
<dbReference type="OrthoDB" id="3787741at2"/>
<keyword evidence="1" id="KW-0472">Membrane</keyword>
<comment type="caution">
    <text evidence="3">The sequence shown here is derived from an EMBL/GenBank/DDBJ whole genome shotgun (WGS) entry which is preliminary data.</text>
</comment>
<name>A0A7W8ZYG6_9MICO</name>
<organism evidence="3 4">
    <name type="scientific">Cryobacterium roopkundense</name>
    <dbReference type="NCBI Taxonomy" id="1001240"/>
    <lineage>
        <taxon>Bacteria</taxon>
        <taxon>Bacillati</taxon>
        <taxon>Actinomycetota</taxon>
        <taxon>Actinomycetes</taxon>
        <taxon>Micrococcales</taxon>
        <taxon>Microbacteriaceae</taxon>
        <taxon>Cryobacterium</taxon>
    </lineage>
</organism>
<gene>
    <name evidence="3" type="ORF">BJ997_002865</name>
</gene>
<evidence type="ECO:0000313" key="3">
    <source>
        <dbReference type="EMBL" id="MBB5642317.1"/>
    </source>
</evidence>
<evidence type="ECO:0000256" key="1">
    <source>
        <dbReference type="SAM" id="Phobius"/>
    </source>
</evidence>
<feature type="transmembrane region" description="Helical" evidence="1">
    <location>
        <begin position="60"/>
        <end position="84"/>
    </location>
</feature>
<feature type="transmembrane region" description="Helical" evidence="1">
    <location>
        <begin position="91"/>
        <end position="112"/>
    </location>
</feature>
<evidence type="ECO:0000259" key="2">
    <source>
        <dbReference type="Pfam" id="PF04892"/>
    </source>
</evidence>